<name>W7TVT7_9STRA</name>
<dbReference type="InterPro" id="IPR029063">
    <property type="entry name" value="SAM-dependent_MTases_sf"/>
</dbReference>
<comment type="caution">
    <text evidence="9">The sequence shown here is derived from an EMBL/GenBank/DDBJ whole genome shotgun (WGS) entry which is preliminary data.</text>
</comment>
<keyword evidence="10" id="KW-1185">Reference proteome</keyword>
<evidence type="ECO:0000256" key="1">
    <source>
        <dbReference type="ARBA" id="ARBA00022603"/>
    </source>
</evidence>
<feature type="transmembrane region" description="Helical" evidence="7">
    <location>
        <begin position="33"/>
        <end position="57"/>
    </location>
</feature>
<organism evidence="9 10">
    <name type="scientific">Nannochloropsis gaditana</name>
    <dbReference type="NCBI Taxonomy" id="72520"/>
    <lineage>
        <taxon>Eukaryota</taxon>
        <taxon>Sar</taxon>
        <taxon>Stramenopiles</taxon>
        <taxon>Ochrophyta</taxon>
        <taxon>Eustigmatophyceae</taxon>
        <taxon>Eustigmatales</taxon>
        <taxon>Monodopsidaceae</taxon>
        <taxon>Nannochloropsis</taxon>
    </lineage>
</organism>
<dbReference type="AlphaFoldDB" id="W7TVT7"/>
<evidence type="ECO:0000256" key="7">
    <source>
        <dbReference type="SAM" id="Phobius"/>
    </source>
</evidence>
<dbReference type="GO" id="GO:0032259">
    <property type="term" value="P:methylation"/>
    <property type="evidence" value="ECO:0007669"/>
    <property type="project" value="UniProtKB-KW"/>
</dbReference>
<keyword evidence="3 5" id="KW-0949">S-adenosyl-L-methionine</keyword>
<dbReference type="InterPro" id="IPR050447">
    <property type="entry name" value="Erg6_SMT_methyltransf"/>
</dbReference>
<dbReference type="InterPro" id="IPR013216">
    <property type="entry name" value="Methyltransf_11"/>
</dbReference>
<keyword evidence="7" id="KW-0812">Transmembrane</keyword>
<dbReference type="PANTHER" id="PTHR44068:SF1">
    <property type="entry name" value="HYPOTHETICAL LOC100005854"/>
    <property type="match status" value="1"/>
</dbReference>
<keyword evidence="1 5" id="KW-0489">Methyltransferase</keyword>
<dbReference type="GO" id="GO:0003838">
    <property type="term" value="F:sterol 24-C-methyltransferase activity"/>
    <property type="evidence" value="ECO:0007669"/>
    <property type="project" value="TreeGrafter"/>
</dbReference>
<accession>W7TVT7</accession>
<keyword evidence="7" id="KW-0472">Membrane</keyword>
<evidence type="ECO:0000256" key="4">
    <source>
        <dbReference type="ARBA" id="ARBA00038188"/>
    </source>
</evidence>
<dbReference type="InterPro" id="IPR030384">
    <property type="entry name" value="MeTrfase_SMT"/>
</dbReference>
<keyword evidence="2 5" id="KW-0808">Transferase</keyword>
<evidence type="ECO:0000313" key="9">
    <source>
        <dbReference type="EMBL" id="EWM27618.1"/>
    </source>
</evidence>
<proteinExistence type="inferred from homology"/>
<dbReference type="GO" id="GO:0005783">
    <property type="term" value="C:endoplasmic reticulum"/>
    <property type="evidence" value="ECO:0007669"/>
    <property type="project" value="TreeGrafter"/>
</dbReference>
<dbReference type="Gene3D" id="3.40.50.150">
    <property type="entry name" value="Vaccinia Virus protein VP39"/>
    <property type="match status" value="1"/>
</dbReference>
<feature type="region of interest" description="Disordered" evidence="6">
    <location>
        <begin position="469"/>
        <end position="520"/>
    </location>
</feature>
<evidence type="ECO:0000256" key="6">
    <source>
        <dbReference type="SAM" id="MobiDB-lite"/>
    </source>
</evidence>
<sequence>MSSTSGSRFPLLPILVSCASALAHKQLSSFPEHGRVAVVALVFAFCFGLYAILSLLLNMTCESDPLSETQKLMAKFTCQESKQGIKVDSVIDGYNKLQDDAHTTQTDRNSNYSALVNAYYDLATLFYEWGWGQSFHFANQFRDENFRQSIRRHEYYLASRLDNLRTGARLLDCGCGVGGPMRNIARFTGLPVTGVTINKYQVGRGNELNAQAGLETLCRSVQGDFMQLPFPDASFDGVYAIEATCHAPDRTKVFAEIFRVLKPGQTFACYEWCLTDKFDKEDPAHRLIKKQIEEGDGLPDTAYTHEMDAALEAVGFDLIETRDMALEMTVEELRAGGRTWYHPLTPSYNVLSQRFQFTPVGMPLTTTLLKCLEFMRLAPTGTSKRRGARHLYPYVFMCCEEAAKIITERRSRIASESLWTLDMNRECFALSEAKGQVCVVGRALAQCYRWMCTCGGSVVLIDPKERKKRKEALERTDRRKKTRPHTAMPRETVEGPASLCGHDDEEMSENAAREQGGGQVTWHRSLQQPGWKSEVSIVSVIFFARH</sequence>
<dbReference type="PANTHER" id="PTHR44068">
    <property type="entry name" value="ZGC:194242"/>
    <property type="match status" value="1"/>
</dbReference>
<dbReference type="EMBL" id="AZIL01000429">
    <property type="protein sequence ID" value="EWM27618.1"/>
    <property type="molecule type" value="Genomic_DNA"/>
</dbReference>
<comment type="similarity">
    <text evidence="4 5">Belongs to the class I-like SAM-binding methyltransferase superfamily. Erg6/SMT family.</text>
</comment>
<reference evidence="9 10" key="1">
    <citation type="journal article" date="2014" name="Mol. Plant">
        <title>Chromosome Scale Genome Assembly and Transcriptome Profiling of Nannochloropsis gaditana in Nitrogen Depletion.</title>
        <authorList>
            <person name="Corteggiani Carpinelli E."/>
            <person name="Telatin A."/>
            <person name="Vitulo N."/>
            <person name="Forcato C."/>
            <person name="D'Angelo M."/>
            <person name="Schiavon R."/>
            <person name="Vezzi A."/>
            <person name="Giacometti G.M."/>
            <person name="Morosinotto T."/>
            <person name="Valle G."/>
        </authorList>
    </citation>
    <scope>NUCLEOTIDE SEQUENCE [LARGE SCALE GENOMIC DNA]</scope>
    <source>
        <strain evidence="9 10">B-31</strain>
    </source>
</reference>
<gene>
    <name evidence="9" type="primary">SMT2</name>
    <name evidence="9" type="ORF">Naga_100069g3</name>
</gene>
<dbReference type="OrthoDB" id="540004at2759"/>
<dbReference type="PROSITE" id="PS51685">
    <property type="entry name" value="SAM_MT_ERG6_SMT"/>
    <property type="match status" value="1"/>
</dbReference>
<protein>
    <submittedName>
        <fullName evidence="9">24-sterol c-methyltransferase</fullName>
    </submittedName>
</protein>
<dbReference type="Proteomes" id="UP000019335">
    <property type="component" value="Chromosome 6"/>
</dbReference>
<dbReference type="Pfam" id="PF08241">
    <property type="entry name" value="Methyltransf_11"/>
    <property type="match status" value="1"/>
</dbReference>
<evidence type="ECO:0000256" key="5">
    <source>
        <dbReference type="PROSITE-ProRule" id="PRU01022"/>
    </source>
</evidence>
<evidence type="ECO:0000256" key="2">
    <source>
        <dbReference type="ARBA" id="ARBA00022679"/>
    </source>
</evidence>
<evidence type="ECO:0000313" key="10">
    <source>
        <dbReference type="Proteomes" id="UP000019335"/>
    </source>
</evidence>
<evidence type="ECO:0000259" key="8">
    <source>
        <dbReference type="PROSITE" id="PS51685"/>
    </source>
</evidence>
<dbReference type="GO" id="GO:0016126">
    <property type="term" value="P:sterol biosynthetic process"/>
    <property type="evidence" value="ECO:0007669"/>
    <property type="project" value="TreeGrafter"/>
</dbReference>
<evidence type="ECO:0000256" key="3">
    <source>
        <dbReference type="ARBA" id="ARBA00022691"/>
    </source>
</evidence>
<dbReference type="CDD" id="cd02440">
    <property type="entry name" value="AdoMet_MTases"/>
    <property type="match status" value="1"/>
</dbReference>
<dbReference type="SUPFAM" id="SSF53335">
    <property type="entry name" value="S-adenosyl-L-methionine-dependent methyltransferases"/>
    <property type="match status" value="1"/>
</dbReference>
<feature type="domain" description="SAM-dependent methyltransferase Erg6/SMT-type" evidence="8">
    <location>
        <begin position="119"/>
        <end position="320"/>
    </location>
</feature>
<keyword evidence="7" id="KW-1133">Transmembrane helix</keyword>